<feature type="compositionally biased region" description="Acidic residues" evidence="1">
    <location>
        <begin position="323"/>
        <end position="334"/>
    </location>
</feature>
<feature type="region of interest" description="Disordered" evidence="1">
    <location>
        <begin position="298"/>
        <end position="346"/>
    </location>
</feature>
<name>A0A9P4SIR0_9PEZI</name>
<evidence type="ECO:0000313" key="2">
    <source>
        <dbReference type="EMBL" id="KAF2843019.1"/>
    </source>
</evidence>
<dbReference type="AlphaFoldDB" id="A0A9P4SIR0"/>
<proteinExistence type="predicted"/>
<organism evidence="2 3">
    <name type="scientific">Patellaria atrata CBS 101060</name>
    <dbReference type="NCBI Taxonomy" id="1346257"/>
    <lineage>
        <taxon>Eukaryota</taxon>
        <taxon>Fungi</taxon>
        <taxon>Dikarya</taxon>
        <taxon>Ascomycota</taxon>
        <taxon>Pezizomycotina</taxon>
        <taxon>Dothideomycetes</taxon>
        <taxon>Dothideomycetes incertae sedis</taxon>
        <taxon>Patellariales</taxon>
        <taxon>Patellariaceae</taxon>
        <taxon>Patellaria</taxon>
    </lineage>
</organism>
<reference evidence="2" key="1">
    <citation type="journal article" date="2020" name="Stud. Mycol.">
        <title>101 Dothideomycetes genomes: a test case for predicting lifestyles and emergence of pathogens.</title>
        <authorList>
            <person name="Haridas S."/>
            <person name="Albert R."/>
            <person name="Binder M."/>
            <person name="Bloem J."/>
            <person name="Labutti K."/>
            <person name="Salamov A."/>
            <person name="Andreopoulos B."/>
            <person name="Baker S."/>
            <person name="Barry K."/>
            <person name="Bills G."/>
            <person name="Bluhm B."/>
            <person name="Cannon C."/>
            <person name="Castanera R."/>
            <person name="Culley D."/>
            <person name="Daum C."/>
            <person name="Ezra D."/>
            <person name="Gonzalez J."/>
            <person name="Henrissat B."/>
            <person name="Kuo A."/>
            <person name="Liang C."/>
            <person name="Lipzen A."/>
            <person name="Lutzoni F."/>
            <person name="Magnuson J."/>
            <person name="Mondo S."/>
            <person name="Nolan M."/>
            <person name="Ohm R."/>
            <person name="Pangilinan J."/>
            <person name="Park H.-J."/>
            <person name="Ramirez L."/>
            <person name="Alfaro M."/>
            <person name="Sun H."/>
            <person name="Tritt A."/>
            <person name="Yoshinaga Y."/>
            <person name="Zwiers L.-H."/>
            <person name="Turgeon B."/>
            <person name="Goodwin S."/>
            <person name="Spatafora J."/>
            <person name="Crous P."/>
            <person name="Grigoriev I."/>
        </authorList>
    </citation>
    <scope>NUCLEOTIDE SEQUENCE</scope>
    <source>
        <strain evidence="2">CBS 101060</strain>
    </source>
</reference>
<protein>
    <submittedName>
        <fullName evidence="2">Uncharacterized protein</fullName>
    </submittedName>
</protein>
<sequence length="346" mass="39107">MSLALETLGELSYPIHTKRFPSQQITAPEEVFITEIDLLLNHNELLRTIIKKDLSPALNKIWAWIVPSKAYQRLTVQMITPSIYWYNAGFVWFRYCQPSLKHDLDSAKRLARSSYLEPLIAASILSLTPPAKCTKWKTMHFSIYLICPIVSSKSEKLEDMPNSLMGGRMKSSAFSGDGSYVLGVFTGRAGKAITPLEAVNSTEILEYHEALRPKPNMPPQRINTASSSGTEGREYLLRRVQQSFKFRAEAEPEEDPKLQQVRISAYRLERKWPRLKELLEKWFQGVEFEEKLAQLDEIQKLRTEPEPGGQQTGPIAPPTELPEPPEEDDSDDDTVAGAANAAQNST</sequence>
<dbReference type="EMBL" id="MU006089">
    <property type="protein sequence ID" value="KAF2843019.1"/>
    <property type="molecule type" value="Genomic_DNA"/>
</dbReference>
<gene>
    <name evidence="2" type="ORF">M501DRAFT_985176</name>
</gene>
<evidence type="ECO:0000256" key="1">
    <source>
        <dbReference type="SAM" id="MobiDB-lite"/>
    </source>
</evidence>
<accession>A0A9P4SIR0</accession>
<evidence type="ECO:0000313" key="3">
    <source>
        <dbReference type="Proteomes" id="UP000799429"/>
    </source>
</evidence>
<dbReference type="Proteomes" id="UP000799429">
    <property type="component" value="Unassembled WGS sequence"/>
</dbReference>
<comment type="caution">
    <text evidence="2">The sequence shown here is derived from an EMBL/GenBank/DDBJ whole genome shotgun (WGS) entry which is preliminary data.</text>
</comment>
<keyword evidence="3" id="KW-1185">Reference proteome</keyword>